<dbReference type="NCBIfam" id="TIGR02937">
    <property type="entry name" value="sigma70-ECF"/>
    <property type="match status" value="1"/>
</dbReference>
<gene>
    <name evidence="7" type="ORF">plasmid201_072</name>
</gene>
<keyword evidence="7" id="KW-0614">Plasmid</keyword>
<dbReference type="GO" id="GO:0003677">
    <property type="term" value="F:DNA binding"/>
    <property type="evidence" value="ECO:0007669"/>
    <property type="project" value="InterPro"/>
</dbReference>
<dbReference type="EMBL" id="KM017070">
    <property type="protein sequence ID" value="AJW29260.1"/>
    <property type="molecule type" value="Genomic_DNA"/>
</dbReference>
<comment type="similarity">
    <text evidence="1">Belongs to the sigma-70 factor family. ECF subfamily.</text>
</comment>
<evidence type="ECO:0000259" key="6">
    <source>
        <dbReference type="Pfam" id="PF08281"/>
    </source>
</evidence>
<dbReference type="SUPFAM" id="SSF88946">
    <property type="entry name" value="Sigma2 domain of RNA polymerase sigma factors"/>
    <property type="match status" value="1"/>
</dbReference>
<dbReference type="AlphaFoldDB" id="A0A0D4ZZ02"/>
<dbReference type="PANTHER" id="PTHR43133">
    <property type="entry name" value="RNA POLYMERASE ECF-TYPE SIGMA FACTO"/>
    <property type="match status" value="1"/>
</dbReference>
<feature type="domain" description="RNA polymerase sigma factor 70 region 4 type 2" evidence="6">
    <location>
        <begin position="140"/>
        <end position="192"/>
    </location>
</feature>
<accession>A0A0D4ZZ02</accession>
<dbReference type="InterPro" id="IPR039425">
    <property type="entry name" value="RNA_pol_sigma-70-like"/>
</dbReference>
<dbReference type="Pfam" id="PF04542">
    <property type="entry name" value="Sigma70_r2"/>
    <property type="match status" value="1"/>
</dbReference>
<dbReference type="InterPro" id="IPR036388">
    <property type="entry name" value="WH-like_DNA-bd_sf"/>
</dbReference>
<proteinExistence type="inferred from homology"/>
<dbReference type="Gene3D" id="1.10.10.10">
    <property type="entry name" value="Winged helix-like DNA-binding domain superfamily/Winged helix DNA-binding domain"/>
    <property type="match status" value="1"/>
</dbReference>
<dbReference type="GO" id="GO:0006352">
    <property type="term" value="P:DNA-templated transcription initiation"/>
    <property type="evidence" value="ECO:0007669"/>
    <property type="project" value="InterPro"/>
</dbReference>
<feature type="domain" description="RNA polymerase sigma-70 region 2" evidence="5">
    <location>
        <begin position="36"/>
        <end position="98"/>
    </location>
</feature>
<evidence type="ECO:0000256" key="2">
    <source>
        <dbReference type="ARBA" id="ARBA00023015"/>
    </source>
</evidence>
<evidence type="ECO:0000259" key="5">
    <source>
        <dbReference type="Pfam" id="PF04542"/>
    </source>
</evidence>
<sequence length="239" mass="26234">MSACSGDEFHPGISAAPRGDARSELELASELALVMQRNDRQLQRTAWRILRNREDAEDAVQSAYLNALAGIGGFAGRSTLSTWLTRIVSNAALAHARLVQRRRAWLEQPTSIAESYCETLMRGSIPSSPERAYARHQILQLINDAIDRLPAQFRTVFVLRQIEELDVGEVAELLGINTATVKTRHLRARRRLQRALAPALGAAPASMFPFAGDARDQAVGRSPEAAPLADWSNARGEIA</sequence>
<evidence type="ECO:0000256" key="3">
    <source>
        <dbReference type="ARBA" id="ARBA00023082"/>
    </source>
</evidence>
<keyword evidence="3" id="KW-0731">Sigma factor</keyword>
<name>A0A0D4ZZ02_9SPHN</name>
<dbReference type="Pfam" id="PF08281">
    <property type="entry name" value="Sigma70_r4_2"/>
    <property type="match status" value="1"/>
</dbReference>
<dbReference type="SUPFAM" id="SSF88659">
    <property type="entry name" value="Sigma3 and sigma4 domains of RNA polymerase sigma factors"/>
    <property type="match status" value="1"/>
</dbReference>
<dbReference type="PANTHER" id="PTHR43133:SF51">
    <property type="entry name" value="RNA POLYMERASE SIGMA FACTOR"/>
    <property type="match status" value="1"/>
</dbReference>
<keyword evidence="4" id="KW-0804">Transcription</keyword>
<dbReference type="InterPro" id="IPR013249">
    <property type="entry name" value="RNA_pol_sigma70_r4_t2"/>
</dbReference>
<dbReference type="InterPro" id="IPR014284">
    <property type="entry name" value="RNA_pol_sigma-70_dom"/>
</dbReference>
<dbReference type="InterPro" id="IPR013325">
    <property type="entry name" value="RNA_pol_sigma_r2"/>
</dbReference>
<evidence type="ECO:0000256" key="4">
    <source>
        <dbReference type="ARBA" id="ARBA00023163"/>
    </source>
</evidence>
<dbReference type="InterPro" id="IPR013324">
    <property type="entry name" value="RNA_pol_sigma_r3/r4-like"/>
</dbReference>
<evidence type="ECO:0000313" key="7">
    <source>
        <dbReference type="EMBL" id="AJW29260.1"/>
    </source>
</evidence>
<dbReference type="GO" id="GO:0016987">
    <property type="term" value="F:sigma factor activity"/>
    <property type="evidence" value="ECO:0007669"/>
    <property type="project" value="UniProtKB-KW"/>
</dbReference>
<dbReference type="Gene3D" id="1.10.1740.10">
    <property type="match status" value="1"/>
</dbReference>
<evidence type="ECO:0000256" key="1">
    <source>
        <dbReference type="ARBA" id="ARBA00010641"/>
    </source>
</evidence>
<keyword evidence="2" id="KW-0805">Transcription regulation</keyword>
<organism evidence="7">
    <name type="scientific">Sphingomonas sp. NS2</name>
    <dbReference type="NCBI Taxonomy" id="908605"/>
    <lineage>
        <taxon>Bacteria</taxon>
        <taxon>Pseudomonadati</taxon>
        <taxon>Pseudomonadota</taxon>
        <taxon>Alphaproteobacteria</taxon>
        <taxon>Sphingomonadales</taxon>
        <taxon>Sphingomonadaceae</taxon>
        <taxon>Sphingomonas</taxon>
    </lineage>
</organism>
<dbReference type="CDD" id="cd06171">
    <property type="entry name" value="Sigma70_r4"/>
    <property type="match status" value="1"/>
</dbReference>
<protein>
    <submittedName>
        <fullName evidence="7">RNA polymerase sigma factor, sigma-70 family</fullName>
    </submittedName>
</protein>
<reference evidence="7" key="1">
    <citation type="submission" date="2014-06" db="EMBL/GenBank/DDBJ databases">
        <title>Molecular and ecological studies on carbamate pesticide degrading bacteria isolated from agricultural soils.</title>
        <authorList>
            <person name="Kim D.-U."/>
            <person name="Ka J.-O."/>
        </authorList>
    </citation>
    <scope>NUCLEOTIDE SEQUENCE</scope>
    <source>
        <strain evidence="7">NS2</strain>
        <plasmid evidence="7">201</plasmid>
    </source>
</reference>
<geneLocation type="plasmid" evidence="7">
    <name>201</name>
</geneLocation>
<dbReference type="InterPro" id="IPR007627">
    <property type="entry name" value="RNA_pol_sigma70_r2"/>
</dbReference>